<dbReference type="InterPro" id="IPR007842">
    <property type="entry name" value="HEPN_dom"/>
</dbReference>
<organism evidence="2 3">
    <name type="scientific">Candidatus Falkowbacteria bacterium RIFCSPHIGHO2_02_FULL_42_9</name>
    <dbReference type="NCBI Taxonomy" id="1797986"/>
    <lineage>
        <taxon>Bacteria</taxon>
        <taxon>Candidatus Falkowiibacteriota</taxon>
    </lineage>
</organism>
<dbReference type="Pfam" id="PF05168">
    <property type="entry name" value="HEPN"/>
    <property type="match status" value="1"/>
</dbReference>
<feature type="domain" description="HEPN" evidence="1">
    <location>
        <begin position="15"/>
        <end position="127"/>
    </location>
</feature>
<sequence length="143" mass="16507">MKTTKQQEINFLQIRSFLESAERRLKKAEQILKVDEQSGFQAAYEAMIRASLGFMLSFGQRPRSTVGHHKVIIEFVGKKFGEKYVGLISNFDTMRKKRNKAIYEPFGNIGEKEAADAIKTAREFIGVIYNHIRDKNQQPPLRI</sequence>
<evidence type="ECO:0000259" key="1">
    <source>
        <dbReference type="Pfam" id="PF05168"/>
    </source>
</evidence>
<comment type="caution">
    <text evidence="2">The sequence shown here is derived from an EMBL/GenBank/DDBJ whole genome shotgun (WGS) entry which is preliminary data.</text>
</comment>
<proteinExistence type="predicted"/>
<protein>
    <recommendedName>
        <fullName evidence="1">HEPN domain-containing protein</fullName>
    </recommendedName>
</protein>
<accession>A0A1F5SAG6</accession>
<dbReference type="EMBL" id="MFFT01000009">
    <property type="protein sequence ID" value="OGF23453.1"/>
    <property type="molecule type" value="Genomic_DNA"/>
</dbReference>
<dbReference type="AlphaFoldDB" id="A0A1F5SAG6"/>
<dbReference type="Proteomes" id="UP000176877">
    <property type="component" value="Unassembled WGS sequence"/>
</dbReference>
<evidence type="ECO:0000313" key="3">
    <source>
        <dbReference type="Proteomes" id="UP000176877"/>
    </source>
</evidence>
<evidence type="ECO:0000313" key="2">
    <source>
        <dbReference type="EMBL" id="OGF23453.1"/>
    </source>
</evidence>
<reference evidence="2 3" key="1">
    <citation type="journal article" date="2016" name="Nat. Commun.">
        <title>Thousands of microbial genomes shed light on interconnected biogeochemical processes in an aquifer system.</title>
        <authorList>
            <person name="Anantharaman K."/>
            <person name="Brown C.T."/>
            <person name="Hug L.A."/>
            <person name="Sharon I."/>
            <person name="Castelle C.J."/>
            <person name="Probst A.J."/>
            <person name="Thomas B.C."/>
            <person name="Singh A."/>
            <person name="Wilkins M.J."/>
            <person name="Karaoz U."/>
            <person name="Brodie E.L."/>
            <person name="Williams K.H."/>
            <person name="Hubbard S.S."/>
            <person name="Banfield J.F."/>
        </authorList>
    </citation>
    <scope>NUCLEOTIDE SEQUENCE [LARGE SCALE GENOMIC DNA]</scope>
</reference>
<dbReference type="Gene3D" id="1.20.120.330">
    <property type="entry name" value="Nucleotidyltransferases domain 2"/>
    <property type="match status" value="1"/>
</dbReference>
<gene>
    <name evidence="2" type="ORF">A3D45_00905</name>
</gene>
<name>A0A1F5SAG6_9BACT</name>